<organism evidence="1 2">
    <name type="scientific">Acinetobacter phage vB_AbaP_Acibel007</name>
    <dbReference type="NCBI Taxonomy" id="1481187"/>
    <lineage>
        <taxon>Viruses</taxon>
        <taxon>Duplodnaviria</taxon>
        <taxon>Heunggongvirae</taxon>
        <taxon>Uroviricota</taxon>
        <taxon>Caudoviricetes</taxon>
        <taxon>Autographivirales</taxon>
        <taxon>Autoscriptoviridae</taxon>
        <taxon>Beijerinckvirinae</taxon>
        <taxon>Daemvirus</taxon>
        <taxon>Daemvirus acibel007</taxon>
    </lineage>
</organism>
<dbReference type="RefSeq" id="YP_009103218.1">
    <property type="nucleotide sequence ID" value="NC_025457.1"/>
</dbReference>
<gene>
    <name evidence="1" type="ORF">vB_AbaP_Acibel007_7</name>
</gene>
<reference evidence="1 2" key="1">
    <citation type="journal article" date="2014" name="PLoS ONE">
        <title>Characterization of Newly Isolated Lytic Bacteriophages Active against Acinetobacter baumannii.</title>
        <authorList>
            <person name="Merabishvili M."/>
            <person name="Vandenheuvel D."/>
            <person name="Kropinski A.M."/>
            <person name="Mast J."/>
            <person name="De Vos D."/>
            <person name="Verbeken G."/>
            <person name="Noben J.P."/>
            <person name="Lavigne R."/>
            <person name="Vaneechoutte M."/>
            <person name="Pirnay J.P."/>
        </authorList>
    </citation>
    <scope>NUCLEOTIDE SEQUENCE [LARGE SCALE GENOMIC DNA]</scope>
</reference>
<name>A0A075DXV9_9CAUD</name>
<keyword evidence="2" id="KW-1185">Reference proteome</keyword>
<dbReference type="KEGG" id="vg:22112139"/>
<sequence length="39" mass="4493">MREAITRLTKITLYTAAYYSIGAVAWLCDHEASKEEHHL</sequence>
<evidence type="ECO:0000313" key="2">
    <source>
        <dbReference type="Proteomes" id="UP000028860"/>
    </source>
</evidence>
<protein>
    <submittedName>
        <fullName evidence="1">Uncharacterized protein</fullName>
    </submittedName>
</protein>
<dbReference type="Proteomes" id="UP000028860">
    <property type="component" value="Segment"/>
</dbReference>
<proteinExistence type="predicted"/>
<dbReference type="GeneID" id="22112139"/>
<accession>A0A075DXV9</accession>
<evidence type="ECO:0000313" key="1">
    <source>
        <dbReference type="EMBL" id="AHY26778.1"/>
    </source>
</evidence>
<dbReference type="EMBL" id="KJ473423">
    <property type="protein sequence ID" value="AHY26778.1"/>
    <property type="molecule type" value="Genomic_DNA"/>
</dbReference>